<keyword evidence="9" id="KW-0137">Centromere</keyword>
<dbReference type="InterPro" id="IPR007128">
    <property type="entry name" value="PMF1/Nnf1"/>
</dbReference>
<dbReference type="GO" id="GO:0051301">
    <property type="term" value="P:cell division"/>
    <property type="evidence" value="ECO:0007669"/>
    <property type="project" value="UniProtKB-KW"/>
</dbReference>
<keyword evidence="5" id="KW-0498">Mitosis</keyword>
<comment type="caution">
    <text evidence="11">The sequence shown here is derived from an EMBL/GenBank/DDBJ whole genome shotgun (WGS) entry which is preliminary data.</text>
</comment>
<keyword evidence="12" id="KW-1185">Reference proteome</keyword>
<keyword evidence="7" id="KW-0539">Nucleus</keyword>
<dbReference type="EMBL" id="JANBVN010000079">
    <property type="protein sequence ID" value="KAJ9149558.1"/>
    <property type="molecule type" value="Genomic_DNA"/>
</dbReference>
<proteinExistence type="predicted"/>
<evidence type="ECO:0000256" key="8">
    <source>
        <dbReference type="ARBA" id="ARBA00023306"/>
    </source>
</evidence>
<feature type="compositionally biased region" description="Pro residues" evidence="10">
    <location>
        <begin position="1"/>
        <end position="15"/>
    </location>
</feature>
<dbReference type="Proteomes" id="UP001174691">
    <property type="component" value="Unassembled WGS sequence"/>
</dbReference>
<protein>
    <submittedName>
        <fullName evidence="11">Nnf1-domain-containing protein</fullName>
    </submittedName>
</protein>
<evidence type="ECO:0000256" key="6">
    <source>
        <dbReference type="ARBA" id="ARBA00022838"/>
    </source>
</evidence>
<reference evidence="11" key="1">
    <citation type="submission" date="2022-07" db="EMBL/GenBank/DDBJ databases">
        <title>Fungi with potential for degradation of polypropylene.</title>
        <authorList>
            <person name="Gostincar C."/>
        </authorList>
    </citation>
    <scope>NUCLEOTIDE SEQUENCE</scope>
    <source>
        <strain evidence="11">EXF-13287</strain>
    </source>
</reference>
<name>A0AA38RW63_9PEZI</name>
<feature type="region of interest" description="Disordered" evidence="10">
    <location>
        <begin position="1"/>
        <end position="40"/>
    </location>
</feature>
<dbReference type="PANTHER" id="PTHR15459">
    <property type="entry name" value="POLYAMINE-MODULATED FACTOR 1"/>
    <property type="match status" value="1"/>
</dbReference>
<evidence type="ECO:0000256" key="10">
    <source>
        <dbReference type="SAM" id="MobiDB-lite"/>
    </source>
</evidence>
<evidence type="ECO:0000256" key="5">
    <source>
        <dbReference type="ARBA" id="ARBA00022776"/>
    </source>
</evidence>
<keyword evidence="8" id="KW-0131">Cell cycle</keyword>
<dbReference type="GO" id="GO:0005634">
    <property type="term" value="C:nucleus"/>
    <property type="evidence" value="ECO:0007669"/>
    <property type="project" value="UniProtKB-SubCell"/>
</dbReference>
<accession>A0AA38RW63</accession>
<organism evidence="11 12">
    <name type="scientific">Coniochaeta hoffmannii</name>
    <dbReference type="NCBI Taxonomy" id="91930"/>
    <lineage>
        <taxon>Eukaryota</taxon>
        <taxon>Fungi</taxon>
        <taxon>Dikarya</taxon>
        <taxon>Ascomycota</taxon>
        <taxon>Pezizomycotina</taxon>
        <taxon>Sordariomycetes</taxon>
        <taxon>Sordariomycetidae</taxon>
        <taxon>Coniochaetales</taxon>
        <taxon>Coniochaetaceae</taxon>
        <taxon>Coniochaeta</taxon>
    </lineage>
</organism>
<gene>
    <name evidence="11" type="ORF">NKR19_g5646</name>
</gene>
<evidence type="ECO:0000256" key="2">
    <source>
        <dbReference type="ARBA" id="ARBA00004629"/>
    </source>
</evidence>
<sequence>MATDPPSPPIPPPPSTSTSFVTTPTSPPLPPKPTPLAPGPRAARLQEVFADRLQHTLAKLSYQNVAACYPTIAARSPAILKMIQGQVVSVMEAKARSHFDRILAERDVVRKLNELEGLVAAAGQRRAEGEMDGRGPPAPPHTLPPEHILAAHMAPHLASQQSQLNAKLQTMQSHNVVLFEEIQGQREEAARLLAAVEKVLADVDGANGLLDEVAGELAAESRDVEVEMAGT</sequence>
<evidence type="ECO:0000256" key="4">
    <source>
        <dbReference type="ARBA" id="ARBA00022618"/>
    </source>
</evidence>
<evidence type="ECO:0000313" key="11">
    <source>
        <dbReference type="EMBL" id="KAJ9149558.1"/>
    </source>
</evidence>
<evidence type="ECO:0000256" key="7">
    <source>
        <dbReference type="ARBA" id="ARBA00023242"/>
    </source>
</evidence>
<evidence type="ECO:0000313" key="12">
    <source>
        <dbReference type="Proteomes" id="UP001174691"/>
    </source>
</evidence>
<feature type="compositionally biased region" description="Pro residues" evidence="10">
    <location>
        <begin position="25"/>
        <end position="38"/>
    </location>
</feature>
<dbReference type="Pfam" id="PF03980">
    <property type="entry name" value="Nnf1"/>
    <property type="match status" value="1"/>
</dbReference>
<evidence type="ECO:0000256" key="3">
    <source>
        <dbReference type="ARBA" id="ARBA00022454"/>
    </source>
</evidence>
<dbReference type="GO" id="GO:0000444">
    <property type="term" value="C:MIS12/MIND type complex"/>
    <property type="evidence" value="ECO:0007669"/>
    <property type="project" value="InterPro"/>
</dbReference>
<keyword evidence="4" id="KW-0132">Cell division</keyword>
<comment type="subcellular location">
    <subcellularLocation>
        <location evidence="2">Chromosome</location>
        <location evidence="2">Centromere</location>
        <location evidence="2">Kinetochore</location>
    </subcellularLocation>
    <subcellularLocation>
        <location evidence="1">Nucleus</location>
    </subcellularLocation>
</comment>
<dbReference type="AlphaFoldDB" id="A0AA38RW63"/>
<keyword evidence="6" id="KW-0995">Kinetochore</keyword>
<keyword evidence="3" id="KW-0158">Chromosome</keyword>
<dbReference type="PANTHER" id="PTHR15459:SF3">
    <property type="entry name" value="POLYAMINE-MODULATED FACTOR 1"/>
    <property type="match status" value="1"/>
</dbReference>
<dbReference type="GO" id="GO:0007059">
    <property type="term" value="P:chromosome segregation"/>
    <property type="evidence" value="ECO:0007669"/>
    <property type="project" value="TreeGrafter"/>
</dbReference>
<evidence type="ECO:0000256" key="9">
    <source>
        <dbReference type="ARBA" id="ARBA00023328"/>
    </source>
</evidence>
<evidence type="ECO:0000256" key="1">
    <source>
        <dbReference type="ARBA" id="ARBA00004123"/>
    </source>
</evidence>